<keyword evidence="6 10" id="KW-0808">Transferase</keyword>
<dbReference type="AlphaFoldDB" id="A0A0K2GD58"/>
<dbReference type="SUPFAM" id="SSF88697">
    <property type="entry name" value="PUA domain-like"/>
    <property type="match status" value="1"/>
</dbReference>
<feature type="domain" description="Ribosomal RNA small subunit methyltransferase E methyltransferase" evidence="11">
    <location>
        <begin position="76"/>
        <end position="237"/>
    </location>
</feature>
<evidence type="ECO:0000256" key="6">
    <source>
        <dbReference type="ARBA" id="ARBA00022679"/>
    </source>
</evidence>
<evidence type="ECO:0000259" key="11">
    <source>
        <dbReference type="Pfam" id="PF04452"/>
    </source>
</evidence>
<comment type="subcellular location">
    <subcellularLocation>
        <location evidence="1 10">Cytoplasm</location>
    </subcellularLocation>
</comment>
<evidence type="ECO:0000256" key="4">
    <source>
        <dbReference type="ARBA" id="ARBA00022552"/>
    </source>
</evidence>
<dbReference type="Gene3D" id="3.40.1280.10">
    <property type="match status" value="1"/>
</dbReference>
<dbReference type="SUPFAM" id="SSF75217">
    <property type="entry name" value="alpha/beta knot"/>
    <property type="match status" value="1"/>
</dbReference>
<name>A0A0K2GD58_NITMO</name>
<dbReference type="InterPro" id="IPR006700">
    <property type="entry name" value="RsmE"/>
</dbReference>
<dbReference type="NCBIfam" id="TIGR00046">
    <property type="entry name" value="RsmE family RNA methyltransferase"/>
    <property type="match status" value="1"/>
</dbReference>
<dbReference type="RefSeq" id="WP_053379988.1">
    <property type="nucleotide sequence ID" value="NZ_CP011801.1"/>
</dbReference>
<evidence type="ECO:0000313" key="13">
    <source>
        <dbReference type="Proteomes" id="UP000069205"/>
    </source>
</evidence>
<keyword evidence="13" id="KW-1185">Reference proteome</keyword>
<dbReference type="GO" id="GO:0005737">
    <property type="term" value="C:cytoplasm"/>
    <property type="evidence" value="ECO:0007669"/>
    <property type="project" value="UniProtKB-SubCell"/>
</dbReference>
<keyword evidence="3 10" id="KW-0963">Cytoplasm</keyword>
<organism evidence="12 13">
    <name type="scientific">Nitrospira moscoviensis</name>
    <dbReference type="NCBI Taxonomy" id="42253"/>
    <lineage>
        <taxon>Bacteria</taxon>
        <taxon>Pseudomonadati</taxon>
        <taxon>Nitrospirota</taxon>
        <taxon>Nitrospiria</taxon>
        <taxon>Nitrospirales</taxon>
        <taxon>Nitrospiraceae</taxon>
        <taxon>Nitrospira</taxon>
    </lineage>
</organism>
<dbReference type="Pfam" id="PF04452">
    <property type="entry name" value="Methyltrans_RNA"/>
    <property type="match status" value="1"/>
</dbReference>
<dbReference type="Proteomes" id="UP000069205">
    <property type="component" value="Chromosome"/>
</dbReference>
<evidence type="ECO:0000256" key="1">
    <source>
        <dbReference type="ARBA" id="ARBA00004496"/>
    </source>
</evidence>
<dbReference type="KEGG" id="nmv:NITMOv2_2478"/>
<evidence type="ECO:0000313" key="12">
    <source>
        <dbReference type="EMBL" id="ALA58891.1"/>
    </source>
</evidence>
<protein>
    <recommendedName>
        <fullName evidence="10">Ribosomal RNA small subunit methyltransferase E</fullName>
        <ecNumber evidence="10">2.1.1.193</ecNumber>
    </recommendedName>
</protein>
<accession>A0A0K2GD58</accession>
<evidence type="ECO:0000256" key="2">
    <source>
        <dbReference type="ARBA" id="ARBA00005528"/>
    </source>
</evidence>
<dbReference type="EC" id="2.1.1.193" evidence="10"/>
<evidence type="ECO:0000256" key="7">
    <source>
        <dbReference type="ARBA" id="ARBA00022691"/>
    </source>
</evidence>
<dbReference type="PATRIC" id="fig|42253.5.peg.2444"/>
<dbReference type="PANTHER" id="PTHR30027:SF3">
    <property type="entry name" value="16S RRNA (URACIL(1498)-N(3))-METHYLTRANSFERASE"/>
    <property type="match status" value="1"/>
</dbReference>
<comment type="function">
    <text evidence="8 10">Specifically methylates the N3 position of the uracil ring of uridine 1498 (m3U1498) in 16S rRNA. Acts on the fully assembled 30S ribosomal subunit.</text>
</comment>
<dbReference type="InterPro" id="IPR015947">
    <property type="entry name" value="PUA-like_sf"/>
</dbReference>
<dbReference type="CDD" id="cd18084">
    <property type="entry name" value="RsmE-like"/>
    <property type="match status" value="1"/>
</dbReference>
<comment type="catalytic activity">
    <reaction evidence="9 10">
        <text>uridine(1498) in 16S rRNA + S-adenosyl-L-methionine = N(3)-methyluridine(1498) in 16S rRNA + S-adenosyl-L-homocysteine + H(+)</text>
        <dbReference type="Rhea" id="RHEA:42920"/>
        <dbReference type="Rhea" id="RHEA-COMP:10283"/>
        <dbReference type="Rhea" id="RHEA-COMP:10284"/>
        <dbReference type="ChEBI" id="CHEBI:15378"/>
        <dbReference type="ChEBI" id="CHEBI:57856"/>
        <dbReference type="ChEBI" id="CHEBI:59789"/>
        <dbReference type="ChEBI" id="CHEBI:65315"/>
        <dbReference type="ChEBI" id="CHEBI:74502"/>
        <dbReference type="EC" id="2.1.1.193"/>
    </reaction>
</comment>
<dbReference type="STRING" id="42253.NITMOv2_2478"/>
<dbReference type="GO" id="GO:0070475">
    <property type="term" value="P:rRNA base methylation"/>
    <property type="evidence" value="ECO:0007669"/>
    <property type="project" value="TreeGrafter"/>
</dbReference>
<keyword evidence="4 10" id="KW-0698">rRNA processing</keyword>
<dbReference type="InterPro" id="IPR046886">
    <property type="entry name" value="RsmE_MTase_dom"/>
</dbReference>
<reference evidence="12 13" key="1">
    <citation type="journal article" date="2015" name="Proc. Natl. Acad. Sci. U.S.A.">
        <title>Expanded metabolic versatility of ubiquitous nitrite-oxidizing bacteria from the genus Nitrospira.</title>
        <authorList>
            <person name="Koch H."/>
            <person name="Lucker S."/>
            <person name="Albertsen M."/>
            <person name="Kitzinger K."/>
            <person name="Herbold C."/>
            <person name="Spieck E."/>
            <person name="Nielsen P.H."/>
            <person name="Wagner M."/>
            <person name="Daims H."/>
        </authorList>
    </citation>
    <scope>NUCLEOTIDE SEQUENCE [LARGE SCALE GENOMIC DNA]</scope>
    <source>
        <strain evidence="12 13">NSP M-1</strain>
    </source>
</reference>
<evidence type="ECO:0000256" key="3">
    <source>
        <dbReference type="ARBA" id="ARBA00022490"/>
    </source>
</evidence>
<dbReference type="InterPro" id="IPR029026">
    <property type="entry name" value="tRNA_m1G_MTases_N"/>
</dbReference>
<dbReference type="EMBL" id="CP011801">
    <property type="protein sequence ID" value="ALA58891.1"/>
    <property type="molecule type" value="Genomic_DNA"/>
</dbReference>
<evidence type="ECO:0000256" key="8">
    <source>
        <dbReference type="ARBA" id="ARBA00025699"/>
    </source>
</evidence>
<dbReference type="InterPro" id="IPR029028">
    <property type="entry name" value="Alpha/beta_knot_MTases"/>
</dbReference>
<proteinExistence type="inferred from homology"/>
<dbReference type="PANTHER" id="PTHR30027">
    <property type="entry name" value="RIBOSOMAL RNA SMALL SUBUNIT METHYLTRANSFERASE E"/>
    <property type="match status" value="1"/>
</dbReference>
<dbReference type="OrthoDB" id="9815641at2"/>
<dbReference type="GO" id="GO:0070042">
    <property type="term" value="F:rRNA (uridine-N3-)-methyltransferase activity"/>
    <property type="evidence" value="ECO:0007669"/>
    <property type="project" value="TreeGrafter"/>
</dbReference>
<evidence type="ECO:0000256" key="10">
    <source>
        <dbReference type="PIRNR" id="PIRNR015601"/>
    </source>
</evidence>
<evidence type="ECO:0000256" key="9">
    <source>
        <dbReference type="ARBA" id="ARBA00047944"/>
    </source>
</evidence>
<sequence>MPVFFLPPEQLTTSTLSISGPLLDHFRSLRIKVGEEIVVADGLGSRHHVTVTALSGRVLQGRILSSERQPARAAPSVVLCQALLKGEKLDWVIQKATELGVDRIVPLVTRHSVVRPQPSRMEHQRSRWQRIALEAAQQSERWTVPTVDEPVDCTEVSAVSASAMKLALVERSAKTSLAAVPLPVEADHTVLLLIGPEGGWDEEELRFMAAQGYNTVTLGSRILRAETAAIAALSILQSRLGNLG</sequence>
<keyword evidence="7 10" id="KW-0949">S-adenosyl-L-methionine</keyword>
<comment type="similarity">
    <text evidence="2 10">Belongs to the RNA methyltransferase RsmE family.</text>
</comment>
<keyword evidence="5 10" id="KW-0489">Methyltransferase</keyword>
<dbReference type="PIRSF" id="PIRSF015601">
    <property type="entry name" value="MTase_slr0722"/>
    <property type="match status" value="1"/>
</dbReference>
<gene>
    <name evidence="12" type="ORF">NITMOv2_2478</name>
</gene>
<dbReference type="NCBIfam" id="NF008692">
    <property type="entry name" value="PRK11713.1-5"/>
    <property type="match status" value="1"/>
</dbReference>
<evidence type="ECO:0000256" key="5">
    <source>
        <dbReference type="ARBA" id="ARBA00022603"/>
    </source>
</evidence>